<dbReference type="Proteomes" id="UP001055879">
    <property type="component" value="Linkage Group LG02"/>
</dbReference>
<reference evidence="2" key="1">
    <citation type="journal article" date="2022" name="Mol. Ecol. Resour.">
        <title>The genomes of chicory, endive, great burdock and yacon provide insights into Asteraceae palaeo-polyploidization history and plant inulin production.</title>
        <authorList>
            <person name="Fan W."/>
            <person name="Wang S."/>
            <person name="Wang H."/>
            <person name="Wang A."/>
            <person name="Jiang F."/>
            <person name="Liu H."/>
            <person name="Zhao H."/>
            <person name="Xu D."/>
            <person name="Zhang Y."/>
        </authorList>
    </citation>
    <scope>NUCLEOTIDE SEQUENCE [LARGE SCALE GENOMIC DNA]</scope>
    <source>
        <strain evidence="2">cv. Niubang</strain>
    </source>
</reference>
<keyword evidence="2" id="KW-1185">Reference proteome</keyword>
<dbReference type="EMBL" id="CM042048">
    <property type="protein sequence ID" value="KAI3758852.1"/>
    <property type="molecule type" value="Genomic_DNA"/>
</dbReference>
<proteinExistence type="predicted"/>
<name>A0ACB9EJ50_ARCLA</name>
<sequence length="206" mass="21230">MARSYYFIIKLFLLLNAVSVNIVARPINVPKSVDYADGVIRGAMNIFSLAAIKSAGRGPSAGGKRHEFPTCDSFGTINNSGPSPGGKGHEFTDGKILGEIKNSGPSAGGKGHGFSDNAESFGNIKSSGPSARGKGHDLPSSVKTLGNILKSGPSRGVKGHGFRMDNSLVETTSSGKRSEHKGQVVTISGNLLDIKNSGPSPGGKGH</sequence>
<accession>A0ACB9EJ50</accession>
<protein>
    <submittedName>
        <fullName evidence="1">Uncharacterized protein</fullName>
    </submittedName>
</protein>
<reference evidence="1 2" key="2">
    <citation type="journal article" date="2022" name="Mol. Ecol. Resour.">
        <title>The genomes of chicory, endive, great burdock and yacon provide insights into Asteraceae paleo-polyploidization history and plant inulin production.</title>
        <authorList>
            <person name="Fan W."/>
            <person name="Wang S."/>
            <person name="Wang H."/>
            <person name="Wang A."/>
            <person name="Jiang F."/>
            <person name="Liu H."/>
            <person name="Zhao H."/>
            <person name="Xu D."/>
            <person name="Zhang Y."/>
        </authorList>
    </citation>
    <scope>NUCLEOTIDE SEQUENCE [LARGE SCALE GENOMIC DNA]</scope>
    <source>
        <strain evidence="2">cv. Niubang</strain>
    </source>
</reference>
<organism evidence="1 2">
    <name type="scientific">Arctium lappa</name>
    <name type="common">Greater burdock</name>
    <name type="synonym">Lappa major</name>
    <dbReference type="NCBI Taxonomy" id="4217"/>
    <lineage>
        <taxon>Eukaryota</taxon>
        <taxon>Viridiplantae</taxon>
        <taxon>Streptophyta</taxon>
        <taxon>Embryophyta</taxon>
        <taxon>Tracheophyta</taxon>
        <taxon>Spermatophyta</taxon>
        <taxon>Magnoliopsida</taxon>
        <taxon>eudicotyledons</taxon>
        <taxon>Gunneridae</taxon>
        <taxon>Pentapetalae</taxon>
        <taxon>asterids</taxon>
        <taxon>campanulids</taxon>
        <taxon>Asterales</taxon>
        <taxon>Asteraceae</taxon>
        <taxon>Carduoideae</taxon>
        <taxon>Cardueae</taxon>
        <taxon>Arctiinae</taxon>
        <taxon>Arctium</taxon>
    </lineage>
</organism>
<gene>
    <name evidence="1" type="ORF">L6452_06424</name>
</gene>
<evidence type="ECO:0000313" key="2">
    <source>
        <dbReference type="Proteomes" id="UP001055879"/>
    </source>
</evidence>
<evidence type="ECO:0000313" key="1">
    <source>
        <dbReference type="EMBL" id="KAI3758852.1"/>
    </source>
</evidence>
<comment type="caution">
    <text evidence="1">The sequence shown here is derived from an EMBL/GenBank/DDBJ whole genome shotgun (WGS) entry which is preliminary data.</text>
</comment>